<accession>M0QGU8</accession>
<comment type="similarity">
    <text evidence="1">Belongs to the LysR transcriptional regulatory family.</text>
</comment>
<evidence type="ECO:0000256" key="2">
    <source>
        <dbReference type="ARBA" id="ARBA00023015"/>
    </source>
</evidence>
<dbReference type="Gene3D" id="1.10.10.10">
    <property type="entry name" value="Winged helix-like DNA-binding domain superfamily/Winged helix DNA-binding domain"/>
    <property type="match status" value="1"/>
</dbReference>
<dbReference type="PROSITE" id="PS50931">
    <property type="entry name" value="HTH_LYSR"/>
    <property type="match status" value="1"/>
</dbReference>
<name>M0QGU8_9ACTN</name>
<evidence type="ECO:0000259" key="6">
    <source>
        <dbReference type="PROSITE" id="PS50931"/>
    </source>
</evidence>
<keyword evidence="4" id="KW-0804">Transcription</keyword>
<organism evidence="7 8">
    <name type="scientific">Gordonia soli NBRC 108243</name>
    <dbReference type="NCBI Taxonomy" id="1223545"/>
    <lineage>
        <taxon>Bacteria</taxon>
        <taxon>Bacillati</taxon>
        <taxon>Actinomycetota</taxon>
        <taxon>Actinomycetes</taxon>
        <taxon>Mycobacteriales</taxon>
        <taxon>Gordoniaceae</taxon>
        <taxon>Gordonia</taxon>
    </lineage>
</organism>
<evidence type="ECO:0000256" key="4">
    <source>
        <dbReference type="ARBA" id="ARBA00023163"/>
    </source>
</evidence>
<dbReference type="InterPro" id="IPR000847">
    <property type="entry name" value="LysR_HTH_N"/>
</dbReference>
<dbReference type="AlphaFoldDB" id="M0QGU8"/>
<dbReference type="InterPro" id="IPR036390">
    <property type="entry name" value="WH_DNA-bd_sf"/>
</dbReference>
<dbReference type="PANTHER" id="PTHR30579:SF7">
    <property type="entry name" value="HTH-TYPE TRANSCRIPTIONAL REGULATOR LRHA-RELATED"/>
    <property type="match status" value="1"/>
</dbReference>
<evidence type="ECO:0000256" key="3">
    <source>
        <dbReference type="ARBA" id="ARBA00023125"/>
    </source>
</evidence>
<comment type="caution">
    <text evidence="7">The sequence shown here is derived from an EMBL/GenBank/DDBJ whole genome shotgun (WGS) entry which is preliminary data.</text>
</comment>
<dbReference type="InterPro" id="IPR036388">
    <property type="entry name" value="WH-like_DNA-bd_sf"/>
</dbReference>
<dbReference type="SUPFAM" id="SSF53850">
    <property type="entry name" value="Periplasmic binding protein-like II"/>
    <property type="match status" value="1"/>
</dbReference>
<dbReference type="EMBL" id="BANX01000003">
    <property type="protein sequence ID" value="GAC66642.1"/>
    <property type="molecule type" value="Genomic_DNA"/>
</dbReference>
<dbReference type="Pfam" id="PF00126">
    <property type="entry name" value="HTH_1"/>
    <property type="match status" value="1"/>
</dbReference>
<dbReference type="eggNOG" id="COG0583">
    <property type="taxonomic scope" value="Bacteria"/>
</dbReference>
<feature type="region of interest" description="Disordered" evidence="5">
    <location>
        <begin position="285"/>
        <end position="311"/>
    </location>
</feature>
<evidence type="ECO:0000313" key="7">
    <source>
        <dbReference type="EMBL" id="GAC66642.1"/>
    </source>
</evidence>
<keyword evidence="8" id="KW-1185">Reference proteome</keyword>
<dbReference type="SUPFAM" id="SSF46785">
    <property type="entry name" value="Winged helix' DNA-binding domain"/>
    <property type="match status" value="1"/>
</dbReference>
<feature type="domain" description="HTH lysR-type" evidence="6">
    <location>
        <begin position="5"/>
        <end position="62"/>
    </location>
</feature>
<keyword evidence="3" id="KW-0238">DNA-binding</keyword>
<proteinExistence type="inferred from homology"/>
<dbReference type="RefSeq" id="WP_007617043.1">
    <property type="nucleotide sequence ID" value="NZ_BANX01000003.1"/>
</dbReference>
<dbReference type="GO" id="GO:0003677">
    <property type="term" value="F:DNA binding"/>
    <property type="evidence" value="ECO:0007669"/>
    <property type="project" value="UniProtKB-KW"/>
</dbReference>
<evidence type="ECO:0000313" key="8">
    <source>
        <dbReference type="Proteomes" id="UP000011666"/>
    </source>
</evidence>
<dbReference type="Proteomes" id="UP000011666">
    <property type="component" value="Unassembled WGS sequence"/>
</dbReference>
<evidence type="ECO:0000256" key="1">
    <source>
        <dbReference type="ARBA" id="ARBA00009437"/>
    </source>
</evidence>
<dbReference type="InterPro" id="IPR005119">
    <property type="entry name" value="LysR_subst-bd"/>
</dbReference>
<dbReference type="OrthoDB" id="9803735at2"/>
<protein>
    <submittedName>
        <fullName evidence="7">Putative LysR family transcriptional regulator</fullName>
    </submittedName>
</protein>
<evidence type="ECO:0000256" key="5">
    <source>
        <dbReference type="SAM" id="MobiDB-lite"/>
    </source>
</evidence>
<gene>
    <name evidence="7" type="ORF">GS4_03_00900</name>
</gene>
<dbReference type="InterPro" id="IPR050176">
    <property type="entry name" value="LTTR"/>
</dbReference>
<dbReference type="GO" id="GO:0003700">
    <property type="term" value="F:DNA-binding transcription factor activity"/>
    <property type="evidence" value="ECO:0007669"/>
    <property type="project" value="InterPro"/>
</dbReference>
<dbReference type="Pfam" id="PF03466">
    <property type="entry name" value="LysR_substrate"/>
    <property type="match status" value="1"/>
</dbReference>
<dbReference type="Gene3D" id="3.40.190.10">
    <property type="entry name" value="Periplasmic binding protein-like II"/>
    <property type="match status" value="2"/>
</dbReference>
<dbReference type="PANTHER" id="PTHR30579">
    <property type="entry name" value="TRANSCRIPTIONAL REGULATOR"/>
    <property type="match status" value="1"/>
</dbReference>
<reference evidence="7 8" key="1">
    <citation type="submission" date="2013-01" db="EMBL/GenBank/DDBJ databases">
        <title>Whole genome shotgun sequence of Gordonia soli NBRC 108243.</title>
        <authorList>
            <person name="Isaki-Nakamura S."/>
            <person name="Hosoyama A."/>
            <person name="Tsuchikane K."/>
            <person name="Ando Y."/>
            <person name="Baba S."/>
            <person name="Ohji S."/>
            <person name="Hamada M."/>
            <person name="Tamura T."/>
            <person name="Yamazoe A."/>
            <person name="Yamazaki S."/>
            <person name="Fujita N."/>
        </authorList>
    </citation>
    <scope>NUCLEOTIDE SEQUENCE [LARGE SCALE GENOMIC DNA]</scope>
    <source>
        <strain evidence="7 8">NBRC 108243</strain>
    </source>
</reference>
<keyword evidence="2" id="KW-0805">Transcription regulation</keyword>
<dbReference type="STRING" id="1223545.GS4_03_00900"/>
<sequence length="311" mass="32656">MAESLNLGHVATVIAVVDHGGFTRAARALHISQSTVSHHVRAVENRVGRPLFLRDHRGQTLTPDGHDFVHGAQLLLDAHDALIGRFDAPTTPALAIGCTEHAADRLLPQLLAGFREAHPGSDISFNLDRSWELVDAVARAELDLAVILATSSATAPGDRVGDLGLRWVAAPAALTRLLGESTLPLVAFDGRCGIRERALQRLHDDRRDARVQAAGSTLDAVISAARAGLGVALLPSSAEPPDGLVEVSGLPPAGEIGVHLVTRDGLDPADVRIAHRVTRALLDAHAAGPHPPRDSPFPPPRPQGAAAAATR</sequence>
<dbReference type="PRINTS" id="PR00039">
    <property type="entry name" value="HTHLYSR"/>
</dbReference>